<dbReference type="EMBL" id="JH658297">
    <property type="protein sequence ID" value="EXL94464.1"/>
    <property type="molecule type" value="Genomic_DNA"/>
</dbReference>
<keyword evidence="1" id="KW-0812">Transmembrane</keyword>
<proteinExistence type="predicted"/>
<sequence>MGIVTILHLVLGAAAYLVFWIEFFALVLADALILHTIKVGVLAATGAVVLVISGLDVMKVGFGVGKCSDGAQGKKCAQEKVFEKHENRESEDARISDTEAST</sequence>
<dbReference type="Proteomes" id="UP000030685">
    <property type="component" value="Unassembled WGS sequence"/>
</dbReference>
<dbReference type="HOGENOM" id="CLU_2277632_0_0_1"/>
<evidence type="ECO:0000256" key="1">
    <source>
        <dbReference type="SAM" id="Phobius"/>
    </source>
</evidence>
<name>X0KBX2_FUSO5</name>
<keyword evidence="1" id="KW-0472">Membrane</keyword>
<gene>
    <name evidence="2" type="ORF">FOIG_12658</name>
</gene>
<dbReference type="VEuPathDB" id="FungiDB:FOIG_12658"/>
<dbReference type="GeneID" id="42037833"/>
<accession>X0KBX2</accession>
<keyword evidence="1" id="KW-1133">Transmembrane helix</keyword>
<protein>
    <submittedName>
        <fullName evidence="2">Uncharacterized protein</fullName>
    </submittedName>
</protein>
<reference evidence="2" key="1">
    <citation type="submission" date="2011-11" db="EMBL/GenBank/DDBJ databases">
        <title>The Genome Sequence of Fusarium oxysporum II5.</title>
        <authorList>
            <consortium name="The Broad Institute Genome Sequencing Platform"/>
            <person name="Ma L.-J."/>
            <person name="Gale L.R."/>
            <person name="Schwartz D.C."/>
            <person name="Zhou S."/>
            <person name="Corby-Kistler H."/>
            <person name="Young S.K."/>
            <person name="Zeng Q."/>
            <person name="Gargeya S."/>
            <person name="Fitzgerald M."/>
            <person name="Haas B."/>
            <person name="Abouelleil A."/>
            <person name="Alvarado L."/>
            <person name="Arachchi H.M."/>
            <person name="Berlin A."/>
            <person name="Brown A."/>
            <person name="Chapman S.B."/>
            <person name="Chen Z."/>
            <person name="Dunbar C."/>
            <person name="Freedman E."/>
            <person name="Gearin G."/>
            <person name="Goldberg J."/>
            <person name="Griggs A."/>
            <person name="Gujja S."/>
            <person name="Heiman D."/>
            <person name="Howarth C."/>
            <person name="Larson L."/>
            <person name="Lui A."/>
            <person name="MacDonald P.J.P."/>
            <person name="Montmayeur A."/>
            <person name="Murphy C."/>
            <person name="Neiman D."/>
            <person name="Pearson M."/>
            <person name="Priest M."/>
            <person name="Roberts A."/>
            <person name="Saif S."/>
            <person name="Shea T."/>
            <person name="Shenoy N."/>
            <person name="Sisk P."/>
            <person name="Stolte C."/>
            <person name="Sykes S."/>
            <person name="Wortman J."/>
            <person name="Nusbaum C."/>
            <person name="Birren B."/>
        </authorList>
    </citation>
    <scope>NUCLEOTIDE SEQUENCE [LARGE SCALE GENOMIC DNA]</scope>
    <source>
        <strain evidence="2">54006</strain>
    </source>
</reference>
<feature type="transmembrane region" description="Helical" evidence="1">
    <location>
        <begin position="36"/>
        <end position="55"/>
    </location>
</feature>
<organism evidence="2">
    <name type="scientific">Fusarium odoratissimum (strain NRRL 54006)</name>
    <dbReference type="NCBI Taxonomy" id="1089451"/>
    <lineage>
        <taxon>Eukaryota</taxon>
        <taxon>Fungi</taxon>
        <taxon>Dikarya</taxon>
        <taxon>Ascomycota</taxon>
        <taxon>Pezizomycotina</taxon>
        <taxon>Sordariomycetes</taxon>
        <taxon>Hypocreomycetidae</taxon>
        <taxon>Hypocreales</taxon>
        <taxon>Nectriaceae</taxon>
        <taxon>Fusarium</taxon>
        <taxon>Fusarium oxysporum species complex</taxon>
        <taxon>Fusarium oxysporum f. sp. cubense (strain race 4)</taxon>
    </lineage>
</organism>
<dbReference type="AlphaFoldDB" id="X0KBX2"/>
<evidence type="ECO:0000313" key="2">
    <source>
        <dbReference type="EMBL" id="EXL94464.1"/>
    </source>
</evidence>
<feature type="transmembrane region" description="Helical" evidence="1">
    <location>
        <begin position="6"/>
        <end position="29"/>
    </location>
</feature>
<reference evidence="2" key="2">
    <citation type="submission" date="2012-05" db="EMBL/GenBank/DDBJ databases">
        <title>The Genome Annotation of Fusarium oxysporum II5.</title>
        <authorList>
            <consortium name="The Broad Institute Genomics Platform"/>
            <person name="Ma L.-J."/>
            <person name="Corby-Kistler H."/>
            <person name="Broz K."/>
            <person name="Gale L.R."/>
            <person name="Jonkers W."/>
            <person name="O'Donnell K."/>
            <person name="Ploetz R."/>
            <person name="Steinberg C."/>
            <person name="Schwartz D.C."/>
            <person name="VanEtten H."/>
            <person name="Zhou S."/>
            <person name="Young S.K."/>
            <person name="Zeng Q."/>
            <person name="Gargeya S."/>
            <person name="Fitzgerald M."/>
            <person name="Abouelleil A."/>
            <person name="Alvarado L."/>
            <person name="Chapman S.B."/>
            <person name="Gainer-Dewar J."/>
            <person name="Goldberg J."/>
            <person name="Griggs A."/>
            <person name="Gujja S."/>
            <person name="Hansen M."/>
            <person name="Howarth C."/>
            <person name="Imamovic A."/>
            <person name="Ireland A."/>
            <person name="Larimer J."/>
            <person name="McCowan C."/>
            <person name="Murphy C."/>
            <person name="Pearson M."/>
            <person name="Poon T.W."/>
            <person name="Priest M."/>
            <person name="Roberts A."/>
            <person name="Saif S."/>
            <person name="Shea T."/>
            <person name="Sykes S."/>
            <person name="Wortman J."/>
            <person name="Nusbaum C."/>
            <person name="Birren B."/>
        </authorList>
    </citation>
    <scope>NUCLEOTIDE SEQUENCE</scope>
    <source>
        <strain evidence="2">54006</strain>
    </source>
</reference>
<dbReference type="RefSeq" id="XP_031056554.1">
    <property type="nucleotide sequence ID" value="XM_031213596.1"/>
</dbReference>